<dbReference type="RefSeq" id="WP_191174776.1">
    <property type="nucleotide sequence ID" value="NZ_JACWMW010000001.1"/>
</dbReference>
<dbReference type="EMBL" id="JACWMW010000001">
    <property type="protein sequence ID" value="MBD1384936.1"/>
    <property type="molecule type" value="Genomic_DNA"/>
</dbReference>
<keyword evidence="1" id="KW-1133">Transmembrane helix</keyword>
<feature type="transmembrane region" description="Helical" evidence="1">
    <location>
        <begin position="24"/>
        <end position="43"/>
    </location>
</feature>
<sequence length="146" mass="16523">MAPNGTITRSFEDIKVNTKIKLSALWVSLMLLYIYGDIFSMFVPQRLKGLLNGHMGVGETTPYKLLAAAILMAVPALMVFLSLVLKPKTNRILNIIAGIIYTIVMVLVVLISIDPWWVFYIFLGMVEVIITLLIVWQAWKWPKTLV</sequence>
<keyword evidence="3" id="KW-1185">Reference proteome</keyword>
<name>A0ABR7X2Y0_9SPHI</name>
<evidence type="ECO:0000313" key="3">
    <source>
        <dbReference type="Proteomes" id="UP000618754"/>
    </source>
</evidence>
<feature type="transmembrane region" description="Helical" evidence="1">
    <location>
        <begin position="92"/>
        <end position="111"/>
    </location>
</feature>
<evidence type="ECO:0000313" key="2">
    <source>
        <dbReference type="EMBL" id="MBD1384936.1"/>
    </source>
</evidence>
<evidence type="ECO:0000256" key="1">
    <source>
        <dbReference type="SAM" id="Phobius"/>
    </source>
</evidence>
<dbReference type="Pfam" id="PF19851">
    <property type="entry name" value="DUF6326"/>
    <property type="match status" value="1"/>
</dbReference>
<reference evidence="2 3" key="1">
    <citation type="submission" date="2020-09" db="EMBL/GenBank/DDBJ databases">
        <title>Novel species of Mucilaginibacter isolated from a glacier on the Tibetan Plateau.</title>
        <authorList>
            <person name="Liu Q."/>
            <person name="Xin Y.-H."/>
        </authorList>
    </citation>
    <scope>NUCLEOTIDE SEQUENCE [LARGE SCALE GENOMIC DNA]</scope>
    <source>
        <strain evidence="2 3">CGMCC 1.13878</strain>
    </source>
</reference>
<keyword evidence="1" id="KW-0812">Transmembrane</keyword>
<gene>
    <name evidence="2" type="ORF">IDJ75_06575</name>
</gene>
<keyword evidence="1" id="KW-0472">Membrane</keyword>
<feature type="transmembrane region" description="Helical" evidence="1">
    <location>
        <begin position="63"/>
        <end position="85"/>
    </location>
</feature>
<accession>A0ABR7X2Y0</accession>
<comment type="caution">
    <text evidence="2">The sequence shown here is derived from an EMBL/GenBank/DDBJ whole genome shotgun (WGS) entry which is preliminary data.</text>
</comment>
<proteinExistence type="predicted"/>
<organism evidence="2 3">
    <name type="scientific">Mucilaginibacter rigui</name>
    <dbReference type="NCBI Taxonomy" id="534635"/>
    <lineage>
        <taxon>Bacteria</taxon>
        <taxon>Pseudomonadati</taxon>
        <taxon>Bacteroidota</taxon>
        <taxon>Sphingobacteriia</taxon>
        <taxon>Sphingobacteriales</taxon>
        <taxon>Sphingobacteriaceae</taxon>
        <taxon>Mucilaginibacter</taxon>
    </lineage>
</organism>
<dbReference type="InterPro" id="IPR046289">
    <property type="entry name" value="DUF6326"/>
</dbReference>
<dbReference type="Proteomes" id="UP000618754">
    <property type="component" value="Unassembled WGS sequence"/>
</dbReference>
<protein>
    <submittedName>
        <fullName evidence="2">Uncharacterized protein</fullName>
    </submittedName>
</protein>
<feature type="transmembrane region" description="Helical" evidence="1">
    <location>
        <begin position="117"/>
        <end position="139"/>
    </location>
</feature>